<keyword evidence="2" id="KW-1185">Reference proteome</keyword>
<dbReference type="EMBL" id="FNIT01000002">
    <property type="protein sequence ID" value="SDN90725.1"/>
    <property type="molecule type" value="Genomic_DNA"/>
</dbReference>
<proteinExistence type="predicted"/>
<evidence type="ECO:0000313" key="2">
    <source>
        <dbReference type="Proteomes" id="UP000198793"/>
    </source>
</evidence>
<dbReference type="STRING" id="1166073.SAMN05192530_102399"/>
<reference evidence="1 2" key="1">
    <citation type="submission" date="2016-10" db="EMBL/GenBank/DDBJ databases">
        <authorList>
            <person name="de Groot N.N."/>
        </authorList>
    </citation>
    <scope>NUCLEOTIDE SEQUENCE [LARGE SCALE GENOMIC DNA]</scope>
    <source>
        <strain evidence="2">L7-484,KACC 16230,DSM 25025</strain>
    </source>
</reference>
<accession>A0A1H0F806</accession>
<dbReference type="RefSeq" id="WP_090670641.1">
    <property type="nucleotide sequence ID" value="NZ_FNIT01000002.1"/>
</dbReference>
<dbReference type="Proteomes" id="UP000198793">
    <property type="component" value="Unassembled WGS sequence"/>
</dbReference>
<protein>
    <submittedName>
        <fullName evidence="1">Uncharacterized protein</fullName>
    </submittedName>
</protein>
<evidence type="ECO:0000313" key="1">
    <source>
        <dbReference type="EMBL" id="SDN90725.1"/>
    </source>
</evidence>
<organism evidence="1 2">
    <name type="scientific">Aureimonas jatrophae</name>
    <dbReference type="NCBI Taxonomy" id="1166073"/>
    <lineage>
        <taxon>Bacteria</taxon>
        <taxon>Pseudomonadati</taxon>
        <taxon>Pseudomonadota</taxon>
        <taxon>Alphaproteobacteria</taxon>
        <taxon>Hyphomicrobiales</taxon>
        <taxon>Aurantimonadaceae</taxon>
        <taxon>Aureimonas</taxon>
    </lineage>
</organism>
<sequence length="75" mass="8158">MVRFGADILNLFRRSGEIVSVCAVPDGGVLPSFLHGSGWVFDGKVADIANLLPAAERSTFREVLRETGYYVFVPA</sequence>
<dbReference type="OrthoDB" id="7916358at2"/>
<name>A0A1H0F806_9HYPH</name>
<gene>
    <name evidence="1" type="ORF">SAMN05192530_102399</name>
</gene>
<dbReference type="AlphaFoldDB" id="A0A1H0F806"/>